<keyword evidence="3" id="KW-1185">Reference proteome</keyword>
<name>A0A5J5BUM9_9ASTE</name>
<reference evidence="2 3" key="1">
    <citation type="submission" date="2019-09" db="EMBL/GenBank/DDBJ databases">
        <title>A chromosome-level genome assembly of the Chinese tupelo Nyssa sinensis.</title>
        <authorList>
            <person name="Yang X."/>
            <person name="Kang M."/>
            <person name="Yang Y."/>
            <person name="Xiong H."/>
            <person name="Wang M."/>
            <person name="Zhang Z."/>
            <person name="Wang Z."/>
            <person name="Wu H."/>
            <person name="Ma T."/>
            <person name="Liu J."/>
            <person name="Xi Z."/>
        </authorList>
    </citation>
    <scope>NUCLEOTIDE SEQUENCE [LARGE SCALE GENOMIC DNA]</scope>
    <source>
        <strain evidence="2">J267</strain>
        <tissue evidence="2">Leaf</tissue>
    </source>
</reference>
<evidence type="ECO:0008006" key="4">
    <source>
        <dbReference type="Google" id="ProtNLM"/>
    </source>
</evidence>
<dbReference type="EMBL" id="CM018032">
    <property type="protein sequence ID" value="KAA8546823.1"/>
    <property type="molecule type" value="Genomic_DNA"/>
</dbReference>
<organism evidence="2 3">
    <name type="scientific">Nyssa sinensis</name>
    <dbReference type="NCBI Taxonomy" id="561372"/>
    <lineage>
        <taxon>Eukaryota</taxon>
        <taxon>Viridiplantae</taxon>
        <taxon>Streptophyta</taxon>
        <taxon>Embryophyta</taxon>
        <taxon>Tracheophyta</taxon>
        <taxon>Spermatophyta</taxon>
        <taxon>Magnoliopsida</taxon>
        <taxon>eudicotyledons</taxon>
        <taxon>Gunneridae</taxon>
        <taxon>Pentapetalae</taxon>
        <taxon>asterids</taxon>
        <taxon>Cornales</taxon>
        <taxon>Nyssaceae</taxon>
        <taxon>Nyssa</taxon>
    </lineage>
</organism>
<feature type="region of interest" description="Disordered" evidence="1">
    <location>
        <begin position="109"/>
        <end position="139"/>
    </location>
</feature>
<dbReference type="PANTHER" id="PTHR35503:SF2">
    <property type="entry name" value="OS04G0455700 PROTEIN"/>
    <property type="match status" value="1"/>
</dbReference>
<gene>
    <name evidence="2" type="ORF">F0562_003253</name>
</gene>
<protein>
    <recommendedName>
        <fullName evidence="4">C2 domain-containing protein</fullName>
    </recommendedName>
</protein>
<evidence type="ECO:0000313" key="3">
    <source>
        <dbReference type="Proteomes" id="UP000325577"/>
    </source>
</evidence>
<dbReference type="Proteomes" id="UP000325577">
    <property type="component" value="Linkage Group LG1"/>
</dbReference>
<dbReference type="OrthoDB" id="687396at2759"/>
<evidence type="ECO:0000256" key="1">
    <source>
        <dbReference type="SAM" id="MobiDB-lite"/>
    </source>
</evidence>
<proteinExistence type="predicted"/>
<evidence type="ECO:0000313" key="2">
    <source>
        <dbReference type="EMBL" id="KAA8546823.1"/>
    </source>
</evidence>
<sequence length="139" mass="15656">MGAPQSLSSLSCELRIIRAKNMEFKSVGYLFVRCYLSAGNSTRVQLNSREISSKSNLFWNESFSLQCLGTKDSRDMLIKGRVVFELCWRSTVPVLGRIVDVFMKMSSLPAAASSDEGSSSRKDRDLEEEEETWKVGKVE</sequence>
<accession>A0A5J5BUM9</accession>
<dbReference type="PANTHER" id="PTHR35503">
    <property type="entry name" value="OSJNBA0006M15.15 PROTEIN"/>
    <property type="match status" value="1"/>
</dbReference>
<dbReference type="AlphaFoldDB" id="A0A5J5BUM9"/>